<reference evidence="8 9" key="1">
    <citation type="submission" date="2014-11" db="EMBL/GenBank/DDBJ databases">
        <authorList>
            <person name="Zhu J."/>
            <person name="Qi W."/>
            <person name="Song R."/>
        </authorList>
    </citation>
    <scope>NUCLEOTIDE SEQUENCE [LARGE SCALE GENOMIC DNA]</scope>
</reference>
<proteinExistence type="predicted"/>
<organism evidence="8 9">
    <name type="scientific">Vitrella brassicaformis (strain CCMP3155)</name>
    <dbReference type="NCBI Taxonomy" id="1169540"/>
    <lineage>
        <taxon>Eukaryota</taxon>
        <taxon>Sar</taxon>
        <taxon>Alveolata</taxon>
        <taxon>Colpodellida</taxon>
        <taxon>Vitrellaceae</taxon>
        <taxon>Vitrella</taxon>
    </lineage>
</organism>
<name>A0A0G4FXJ0_VITBC</name>
<dbReference type="GO" id="GO:0005576">
    <property type="term" value="C:extracellular region"/>
    <property type="evidence" value="ECO:0007669"/>
    <property type="project" value="InterPro"/>
</dbReference>
<gene>
    <name evidence="8" type="ORF">Vbra_5992</name>
</gene>
<dbReference type="InterPro" id="IPR036852">
    <property type="entry name" value="Peptidase_S8/S53_dom_sf"/>
</dbReference>
<dbReference type="EC" id="3.4.21.62" evidence="4"/>
<evidence type="ECO:0000256" key="4">
    <source>
        <dbReference type="ARBA" id="ARBA00023619"/>
    </source>
</evidence>
<protein>
    <recommendedName>
        <fullName evidence="4">subtilisin</fullName>
        <ecNumber evidence="4">3.4.21.62</ecNumber>
    </recommendedName>
</protein>
<feature type="region of interest" description="Disordered" evidence="5">
    <location>
        <begin position="911"/>
        <end position="935"/>
    </location>
</feature>
<keyword evidence="1" id="KW-0677">Repeat</keyword>
<keyword evidence="9" id="KW-1185">Reference proteome</keyword>
<dbReference type="InParanoid" id="A0A0G4FXJ0"/>
<keyword evidence="6" id="KW-0732">Signal</keyword>
<dbReference type="SMART" id="SM00223">
    <property type="entry name" value="APPLE"/>
    <property type="match status" value="1"/>
</dbReference>
<sequence length="935" mass="102270">MGIIARTITAVMAILTPTRLLAGNPTPCIEQGFEYAFAGERSILDEFAITKTGELANVPPHSLMGEDMDDRTVMHFLGVRADDKGVPTNDTAVAPPSPPWMDTAMGPSADTTLRGPPTSDTAMAPANRTNRTSGTVLQATTSTYGWEEDKETAYFVQYCQWRCQQFESKLCFFFTYFPTTRVCRLLSVDTARQYSDHAISGFKSCLFNNRAHREPFFKHPVDASTLAAPLPKVSSLLHKFWTIREDEIARNVPSEASVLNPPFSYGDAAANSLLRSTWYRPDWVAIEAKLQREFWTPKHLNATVKELEALGAKTVFAERSVINAQLPIESIPKAAELKTISSITTPRMHKSGSAVRLDDGRHLRRRLVGSVTTEGDQSIATENARKTFEVSGAGTRCVGAISGSYAFTTYPYYDYDTGYFVEDRNNTLAIISSGDLPPFLEEDDDDQEGPFSKYVVSFDSERYAFPYYYGRDEGAEISEICFDVAPETNIAFASAQANDGGQAGFAQAIRAIKEQHNCEGEFDDLILFDEPFFELGVAGEAIEEVVGKGTAYYTGVGNLGPTGYVSEFVDSGYTGPNNGPLHDFNPDPHEVQPFLEFQIFPEANDNEVTFILQWDEPFGGAETDLDMFIAFSDDRGILTTFNTVGISTGGVPFNLVQGYTRGSKDPQEIAFFFNAGDANCVDGDDTNCVFRLFVERVSGPWVGHGAPPAPGRIQILLSTNADARAVYLPVNIRGEDVIVTNGSSIFGHSNTPSALVVATAPFNQTQCQDPCDFEPVDPAQLEPFSSSGGTPILFDENGHRIVPIVPRHPDIAGPDRVSTTRAPTDFFGSSAATPHIVGLGQLMVEANPSLTPFEIYQIIIDTANPIEPPLAPPFNFISGNGFANGFRAVEEALNRLSPAMRAERLERMRKKRLMGKGKGKGSRNGKGKGRMRGKG</sequence>
<evidence type="ECO:0000256" key="3">
    <source>
        <dbReference type="ARBA" id="ARBA00023529"/>
    </source>
</evidence>
<dbReference type="GO" id="GO:0006508">
    <property type="term" value="P:proteolysis"/>
    <property type="evidence" value="ECO:0007669"/>
    <property type="project" value="InterPro"/>
</dbReference>
<evidence type="ECO:0000256" key="5">
    <source>
        <dbReference type="SAM" id="MobiDB-lite"/>
    </source>
</evidence>
<dbReference type="Gene3D" id="3.40.50.200">
    <property type="entry name" value="Peptidase S8/S53 domain"/>
    <property type="match status" value="1"/>
</dbReference>
<dbReference type="SUPFAM" id="SSF52743">
    <property type="entry name" value="Subtilisin-like"/>
    <property type="match status" value="1"/>
</dbReference>
<evidence type="ECO:0000313" key="8">
    <source>
        <dbReference type="EMBL" id="CEM19729.1"/>
    </source>
</evidence>
<dbReference type="SUPFAM" id="SSF57414">
    <property type="entry name" value="Hairpin loop containing domain-like"/>
    <property type="match status" value="1"/>
</dbReference>
<evidence type="ECO:0000256" key="2">
    <source>
        <dbReference type="ARBA" id="ARBA00023157"/>
    </source>
</evidence>
<feature type="signal peptide" evidence="6">
    <location>
        <begin position="1"/>
        <end position="23"/>
    </location>
</feature>
<dbReference type="Gene3D" id="3.50.4.10">
    <property type="entry name" value="Hepatocyte Growth Factor"/>
    <property type="match status" value="1"/>
</dbReference>
<accession>A0A0G4FXJ0</accession>
<keyword evidence="2" id="KW-1015">Disulfide bond</keyword>
<dbReference type="VEuPathDB" id="CryptoDB:Vbra_5992"/>
<dbReference type="PhylomeDB" id="A0A0G4FXJ0"/>
<evidence type="ECO:0000256" key="1">
    <source>
        <dbReference type="ARBA" id="ARBA00022737"/>
    </source>
</evidence>
<feature type="domain" description="Apple" evidence="7">
    <location>
        <begin position="130"/>
        <end position="205"/>
    </location>
</feature>
<dbReference type="EMBL" id="CDMY01000520">
    <property type="protein sequence ID" value="CEM19729.1"/>
    <property type="molecule type" value="Genomic_DNA"/>
</dbReference>
<dbReference type="InterPro" id="IPR000177">
    <property type="entry name" value="Apple"/>
</dbReference>
<comment type="catalytic activity">
    <reaction evidence="3">
        <text>Hydrolysis of proteins with broad specificity for peptide bonds, and a preference for a large uncharged residue in P1. Hydrolyzes peptide amides.</text>
        <dbReference type="EC" id="3.4.21.62"/>
    </reaction>
</comment>
<evidence type="ECO:0000256" key="6">
    <source>
        <dbReference type="SAM" id="SignalP"/>
    </source>
</evidence>
<dbReference type="AlphaFoldDB" id="A0A0G4FXJ0"/>
<dbReference type="GO" id="GO:0004252">
    <property type="term" value="F:serine-type endopeptidase activity"/>
    <property type="evidence" value="ECO:0007669"/>
    <property type="project" value="UniProtKB-EC"/>
</dbReference>
<evidence type="ECO:0000313" key="9">
    <source>
        <dbReference type="Proteomes" id="UP000041254"/>
    </source>
</evidence>
<evidence type="ECO:0000259" key="7">
    <source>
        <dbReference type="SMART" id="SM00223"/>
    </source>
</evidence>
<dbReference type="Proteomes" id="UP000041254">
    <property type="component" value="Unassembled WGS sequence"/>
</dbReference>
<feature type="chain" id="PRO_5005189210" description="subtilisin" evidence="6">
    <location>
        <begin position="24"/>
        <end position="935"/>
    </location>
</feature>